<evidence type="ECO:0000313" key="3">
    <source>
        <dbReference type="EMBL" id="EOP91907.1"/>
    </source>
</evidence>
<feature type="region of interest" description="Disordered" evidence="1">
    <location>
        <begin position="331"/>
        <end position="366"/>
    </location>
</feature>
<gene>
    <name evidence="3" type="ORF">IGM_01967</name>
</gene>
<dbReference type="RefSeq" id="WP_016098137.1">
    <property type="nucleotide sequence ID" value="NZ_KB976537.1"/>
</dbReference>
<dbReference type="InterPro" id="IPR052354">
    <property type="entry name" value="Cell_Wall_Dynamics_Protein"/>
</dbReference>
<dbReference type="EMBL" id="AHEF01000037">
    <property type="protein sequence ID" value="EOP91907.1"/>
    <property type="molecule type" value="Genomic_DNA"/>
</dbReference>
<dbReference type="PANTHER" id="PTHR34408:SF1">
    <property type="entry name" value="GLYCOSYL HYDROLASE FAMILY 19 DOMAIN-CONTAINING PROTEIN HI_1415"/>
    <property type="match status" value="1"/>
</dbReference>
<feature type="domain" description="SH3b" evidence="2">
    <location>
        <begin position="185"/>
        <end position="247"/>
    </location>
</feature>
<dbReference type="SMART" id="SM00287">
    <property type="entry name" value="SH3b"/>
    <property type="match status" value="4"/>
</dbReference>
<dbReference type="AlphaFoldDB" id="A0A9W5VMK9"/>
<dbReference type="PROSITE" id="PS51781">
    <property type="entry name" value="SH3B"/>
    <property type="match status" value="3"/>
</dbReference>
<feature type="compositionally biased region" description="Basic and acidic residues" evidence="1">
    <location>
        <begin position="339"/>
        <end position="352"/>
    </location>
</feature>
<reference evidence="3 4" key="1">
    <citation type="submission" date="2012-12" db="EMBL/GenBank/DDBJ databases">
        <title>The Genome Sequence of Bacillus cereus HuB4-4.</title>
        <authorList>
            <consortium name="The Broad Institute Genome Sequencing Platform"/>
            <consortium name="The Broad Institute Genome Sequencing Center for Infectious Disease"/>
            <person name="Feldgarden M."/>
            <person name="Van der Auwera G.A."/>
            <person name="Mahillon J."/>
            <person name="Duprez V."/>
            <person name="Timmery S."/>
            <person name="Mattelet C."/>
            <person name="Dierick K."/>
            <person name="Sun M."/>
            <person name="Yu Z."/>
            <person name="Zhu L."/>
            <person name="Hu X."/>
            <person name="Shank E.B."/>
            <person name="Swiecicka I."/>
            <person name="Hansen B.M."/>
            <person name="Andrup L."/>
            <person name="Walker B."/>
            <person name="Young S.K."/>
            <person name="Zeng Q."/>
            <person name="Gargeya S."/>
            <person name="Fitzgerald M."/>
            <person name="Haas B."/>
            <person name="Abouelleil A."/>
            <person name="Alvarado L."/>
            <person name="Arachchi H.M."/>
            <person name="Berlin A.M."/>
            <person name="Chapman S.B."/>
            <person name="Dewar J."/>
            <person name="Goldberg J."/>
            <person name="Griggs A."/>
            <person name="Gujja S."/>
            <person name="Hansen M."/>
            <person name="Howarth C."/>
            <person name="Imamovic A."/>
            <person name="Larimer J."/>
            <person name="McCowan C."/>
            <person name="Murphy C."/>
            <person name="Neiman D."/>
            <person name="Pearson M."/>
            <person name="Priest M."/>
            <person name="Roberts A."/>
            <person name="Saif S."/>
            <person name="Shea T."/>
            <person name="Sisk P."/>
            <person name="Sykes S."/>
            <person name="Wortman J."/>
            <person name="Nusbaum C."/>
            <person name="Birren B."/>
        </authorList>
    </citation>
    <scope>NUCLEOTIDE SEQUENCE [LARGE SCALE GENOMIC DNA]</scope>
    <source>
        <strain evidence="3 4">HuB4-4</strain>
    </source>
</reference>
<dbReference type="Pfam" id="PF08239">
    <property type="entry name" value="SH3_3"/>
    <property type="match status" value="4"/>
</dbReference>
<dbReference type="Gene3D" id="2.30.30.40">
    <property type="entry name" value="SH3 Domains"/>
    <property type="match status" value="4"/>
</dbReference>
<dbReference type="PANTHER" id="PTHR34408">
    <property type="entry name" value="FAMILY PROTEIN, PUTATIVE-RELATED"/>
    <property type="match status" value="1"/>
</dbReference>
<organism evidence="3 4">
    <name type="scientific">Bacillus cereus HuB4-4</name>
    <dbReference type="NCBI Taxonomy" id="1053211"/>
    <lineage>
        <taxon>Bacteria</taxon>
        <taxon>Bacillati</taxon>
        <taxon>Bacillota</taxon>
        <taxon>Bacilli</taxon>
        <taxon>Bacillales</taxon>
        <taxon>Bacillaceae</taxon>
        <taxon>Bacillus</taxon>
        <taxon>Bacillus cereus group</taxon>
    </lineage>
</organism>
<evidence type="ECO:0000259" key="2">
    <source>
        <dbReference type="PROSITE" id="PS51781"/>
    </source>
</evidence>
<dbReference type="Proteomes" id="UP000014009">
    <property type="component" value="Unassembled WGS sequence"/>
</dbReference>
<feature type="domain" description="SH3b" evidence="2">
    <location>
        <begin position="265"/>
        <end position="327"/>
    </location>
</feature>
<comment type="caution">
    <text evidence="3">The sequence shown here is derived from an EMBL/GenBank/DDBJ whole genome shotgun (WGS) entry which is preliminary data.</text>
</comment>
<accession>A0A9W5VMK9</accession>
<evidence type="ECO:0000313" key="4">
    <source>
        <dbReference type="Proteomes" id="UP000014009"/>
    </source>
</evidence>
<feature type="domain" description="SH3b" evidence="2">
    <location>
        <begin position="50"/>
        <end position="112"/>
    </location>
</feature>
<name>A0A9W5VMK9_BACCE</name>
<proteinExistence type="predicted"/>
<evidence type="ECO:0000256" key="1">
    <source>
        <dbReference type="SAM" id="MobiDB-lite"/>
    </source>
</evidence>
<protein>
    <recommendedName>
        <fullName evidence="2">SH3b domain-containing protein</fullName>
    </recommendedName>
</protein>
<feature type="non-terminal residue" evidence="3">
    <location>
        <position position="366"/>
    </location>
</feature>
<dbReference type="InterPro" id="IPR003646">
    <property type="entry name" value="SH3-like_bac-type"/>
</dbReference>
<sequence length="366" mass="41504">MKKILTNIVVASVTGGALINTVQAQTNISSTDSQHKQSYDEVTHEEQVVDNKYTVSADSLRVRNGPSTSHHILGHILKGQSLQVIDETKEWYKINYNNTEGYVSKSYVNPKKVLVNTETLRVRTEPSTMSSILRLVDGGIILDVIGETDGWYKIRDNNKEGYVSKEYVKTYTSIEKLKKMTIQKNNSYIVNVSSLRMRTGPSLSHSILGVLNYGESVNVVGEVQDWYKVKIKDKFAYVSKDYVSRGKKNTSVSPQRISKKLVQQDGEYTVNADVLRVRTGPANYYPVIGGILKEQPLQVIDVENGWYKIKYKDATGFVSGEFVKFIKDASNKKLQQKPIQEKEQIQKQKPTEDQQQVQKQKPIEDQ</sequence>